<keyword evidence="2 7" id="KW-0489">Methyltransferase</keyword>
<dbReference type="HOGENOM" id="CLU_1193769_0_0_3"/>
<evidence type="ECO:0000313" key="8">
    <source>
        <dbReference type="Proteomes" id="UP000003959"/>
    </source>
</evidence>
<name>F4Y3R3_9CYAN</name>
<dbReference type="GO" id="GO:0032259">
    <property type="term" value="P:methylation"/>
    <property type="evidence" value="ECO:0007669"/>
    <property type="project" value="UniProtKB-KW"/>
</dbReference>
<organism evidence="7 8">
    <name type="scientific">Moorena producens 3L</name>
    <dbReference type="NCBI Taxonomy" id="489825"/>
    <lineage>
        <taxon>Bacteria</taxon>
        <taxon>Bacillati</taxon>
        <taxon>Cyanobacteriota</taxon>
        <taxon>Cyanophyceae</taxon>
        <taxon>Coleofasciculales</taxon>
        <taxon>Coleofasciculaceae</taxon>
        <taxon>Moorena</taxon>
    </lineage>
</organism>
<keyword evidence="8" id="KW-1185">Reference proteome</keyword>
<evidence type="ECO:0000259" key="6">
    <source>
        <dbReference type="Pfam" id="PF08241"/>
    </source>
</evidence>
<protein>
    <submittedName>
        <fullName evidence="7">Methylase involved in ubiquinone/menaquinone biosynthesis</fullName>
    </submittedName>
</protein>
<reference evidence="8" key="1">
    <citation type="journal article" date="2011" name="Proc. Natl. Acad. Sci. U.S.A.">
        <title>Genomic insights into the physiology and ecology of the marine filamentous cyanobacterium Lyngbya majuscula.</title>
        <authorList>
            <person name="Jones A.C."/>
            <person name="Monroe E.A."/>
            <person name="Podell S."/>
            <person name="Hess W.R."/>
            <person name="Klages S."/>
            <person name="Esquenazi E."/>
            <person name="Niessen S."/>
            <person name="Hoover H."/>
            <person name="Rothmann M."/>
            <person name="Lasken R.S."/>
            <person name="Yates J.R.III."/>
            <person name="Reinhardt R."/>
            <person name="Kube M."/>
            <person name="Burkart M.D."/>
            <person name="Allen E.E."/>
            <person name="Dorrestein P.C."/>
            <person name="Gerwick W.H."/>
            <person name="Gerwick L."/>
        </authorList>
    </citation>
    <scope>NUCLEOTIDE SEQUENCE [LARGE SCALE GENOMIC DNA]</scope>
    <source>
        <strain evidence="8">3L</strain>
    </source>
</reference>
<dbReference type="PANTHER" id="PTHR43667">
    <property type="entry name" value="CYCLOPROPANE-FATTY-ACYL-PHOSPHOLIPID SYNTHASE"/>
    <property type="match status" value="1"/>
</dbReference>
<accession>F4Y3R3</accession>
<proteinExistence type="inferred from homology"/>
<dbReference type="GO" id="GO:0008757">
    <property type="term" value="F:S-adenosylmethionine-dependent methyltransferase activity"/>
    <property type="evidence" value="ECO:0007669"/>
    <property type="project" value="InterPro"/>
</dbReference>
<evidence type="ECO:0000256" key="2">
    <source>
        <dbReference type="ARBA" id="ARBA00022603"/>
    </source>
</evidence>
<dbReference type="OrthoDB" id="421066at2"/>
<dbReference type="AlphaFoldDB" id="F4Y3R3"/>
<dbReference type="GO" id="GO:0006629">
    <property type="term" value="P:lipid metabolic process"/>
    <property type="evidence" value="ECO:0007669"/>
    <property type="project" value="UniProtKB-KW"/>
</dbReference>
<dbReference type="RefSeq" id="WP_008191533.1">
    <property type="nucleotide sequence ID" value="NZ_GL890973.1"/>
</dbReference>
<evidence type="ECO:0000256" key="1">
    <source>
        <dbReference type="ARBA" id="ARBA00010815"/>
    </source>
</evidence>
<evidence type="ECO:0000313" key="7">
    <source>
        <dbReference type="EMBL" id="EGJ28739.1"/>
    </source>
</evidence>
<dbReference type="SUPFAM" id="SSF53335">
    <property type="entry name" value="S-adenosyl-L-methionine-dependent methyltransferases"/>
    <property type="match status" value="1"/>
</dbReference>
<keyword evidence="5" id="KW-0443">Lipid metabolism</keyword>
<feature type="domain" description="Methyltransferase type 11" evidence="6">
    <location>
        <begin position="64"/>
        <end position="146"/>
    </location>
</feature>
<dbReference type="EMBL" id="GL890973">
    <property type="protein sequence ID" value="EGJ28739.1"/>
    <property type="molecule type" value="Genomic_DNA"/>
</dbReference>
<keyword evidence="3" id="KW-0808">Transferase</keyword>
<keyword evidence="4" id="KW-0949">S-adenosyl-L-methionine</keyword>
<dbReference type="InterPro" id="IPR013216">
    <property type="entry name" value="Methyltransf_11"/>
</dbReference>
<gene>
    <name evidence="7" type="ORF">LYNGBM3L_71580</name>
</gene>
<dbReference type="CDD" id="cd02440">
    <property type="entry name" value="AdoMet_MTases"/>
    <property type="match status" value="1"/>
</dbReference>
<sequence>MQNNWHDIWNRRQADHAEQPTLVSLLVANGYDPPWSSGVQESGWMAYGKHIAARLNITPKDSLLEVGCGAGAFLYPFYQQGNPVAGIDYSANLVKIARVAMPQATISLGEAIDLPRDRQFDVVVSGGVFHYFPTYEYAAEVLRGMVQIAQKSIGVLDLPDLSKQEAAISARKAAIGDAEYEQRYRGLDHLYYSKDWFQQVLATESVEVTTEDQCLQGYDNSKYRFNVLIHKH</sequence>
<keyword evidence="7" id="KW-0830">Ubiquinone</keyword>
<dbReference type="Gene3D" id="3.40.50.150">
    <property type="entry name" value="Vaccinia Virus protein VP39"/>
    <property type="match status" value="1"/>
</dbReference>
<comment type="similarity">
    <text evidence="1">Belongs to the CFA/CMAS family.</text>
</comment>
<evidence type="ECO:0000256" key="5">
    <source>
        <dbReference type="ARBA" id="ARBA00023098"/>
    </source>
</evidence>
<dbReference type="Proteomes" id="UP000003959">
    <property type="component" value="Unassembled WGS sequence"/>
</dbReference>
<dbReference type="eggNOG" id="COG2226">
    <property type="taxonomic scope" value="Bacteria"/>
</dbReference>
<dbReference type="InterPro" id="IPR029063">
    <property type="entry name" value="SAM-dependent_MTases_sf"/>
</dbReference>
<evidence type="ECO:0000256" key="4">
    <source>
        <dbReference type="ARBA" id="ARBA00022691"/>
    </source>
</evidence>
<dbReference type="Pfam" id="PF08241">
    <property type="entry name" value="Methyltransf_11"/>
    <property type="match status" value="1"/>
</dbReference>
<dbReference type="PANTHER" id="PTHR43667:SF1">
    <property type="entry name" value="CYCLOPROPANE-FATTY-ACYL-PHOSPHOLIPID SYNTHASE"/>
    <property type="match status" value="1"/>
</dbReference>
<evidence type="ECO:0000256" key="3">
    <source>
        <dbReference type="ARBA" id="ARBA00022679"/>
    </source>
</evidence>
<dbReference type="InterPro" id="IPR050723">
    <property type="entry name" value="CFA/CMAS"/>
</dbReference>